<sequence>MSARHQLTSFRKRQSIRTDEMISSQHHRVASGSQFVFFLIPASCCPSEHQARRYFQSFVLHLIIGNWFQMDVWADVPRWHRNKGAKCIRQNGFPIQS</sequence>
<accession>A0AAE0Z5M6</accession>
<protein>
    <submittedName>
        <fullName evidence="1">Uncharacterized protein</fullName>
    </submittedName>
</protein>
<dbReference type="Proteomes" id="UP001283361">
    <property type="component" value="Unassembled WGS sequence"/>
</dbReference>
<organism evidence="1 2">
    <name type="scientific">Elysia crispata</name>
    <name type="common">lettuce slug</name>
    <dbReference type="NCBI Taxonomy" id="231223"/>
    <lineage>
        <taxon>Eukaryota</taxon>
        <taxon>Metazoa</taxon>
        <taxon>Spiralia</taxon>
        <taxon>Lophotrochozoa</taxon>
        <taxon>Mollusca</taxon>
        <taxon>Gastropoda</taxon>
        <taxon>Heterobranchia</taxon>
        <taxon>Euthyneura</taxon>
        <taxon>Panpulmonata</taxon>
        <taxon>Sacoglossa</taxon>
        <taxon>Placobranchoidea</taxon>
        <taxon>Plakobranchidae</taxon>
        <taxon>Elysia</taxon>
    </lineage>
</organism>
<name>A0AAE0Z5M6_9GAST</name>
<dbReference type="EMBL" id="JAWDGP010004608">
    <property type="protein sequence ID" value="KAK3763075.1"/>
    <property type="molecule type" value="Genomic_DNA"/>
</dbReference>
<gene>
    <name evidence="1" type="ORF">RRG08_043362</name>
</gene>
<keyword evidence="2" id="KW-1185">Reference proteome</keyword>
<reference evidence="1" key="1">
    <citation type="journal article" date="2023" name="G3 (Bethesda)">
        <title>A reference genome for the long-term kleptoplast-retaining sea slug Elysia crispata morphotype clarki.</title>
        <authorList>
            <person name="Eastman K.E."/>
            <person name="Pendleton A.L."/>
            <person name="Shaikh M.A."/>
            <person name="Suttiyut T."/>
            <person name="Ogas R."/>
            <person name="Tomko P."/>
            <person name="Gavelis G."/>
            <person name="Widhalm J.R."/>
            <person name="Wisecaver J.H."/>
        </authorList>
    </citation>
    <scope>NUCLEOTIDE SEQUENCE</scope>
    <source>
        <strain evidence="1">ECLA1</strain>
    </source>
</reference>
<evidence type="ECO:0000313" key="1">
    <source>
        <dbReference type="EMBL" id="KAK3763075.1"/>
    </source>
</evidence>
<dbReference type="AlphaFoldDB" id="A0AAE0Z5M6"/>
<proteinExistence type="predicted"/>
<comment type="caution">
    <text evidence="1">The sequence shown here is derived from an EMBL/GenBank/DDBJ whole genome shotgun (WGS) entry which is preliminary data.</text>
</comment>
<evidence type="ECO:0000313" key="2">
    <source>
        <dbReference type="Proteomes" id="UP001283361"/>
    </source>
</evidence>